<keyword evidence="1" id="KW-0862">Zinc</keyword>
<gene>
    <name evidence="3" type="ORF">IAR55_005261</name>
</gene>
<feature type="compositionally biased region" description="Acidic residues" evidence="2">
    <location>
        <begin position="402"/>
        <end position="417"/>
    </location>
</feature>
<dbReference type="InterPro" id="IPR036703">
    <property type="entry name" value="MOB_kinase_act_sf"/>
</dbReference>
<dbReference type="EMBL" id="JBCAWK010000010">
    <property type="protein sequence ID" value="KAK8847403.1"/>
    <property type="molecule type" value="Genomic_DNA"/>
</dbReference>
<feature type="compositionally biased region" description="Polar residues" evidence="2">
    <location>
        <begin position="299"/>
        <end position="310"/>
    </location>
</feature>
<dbReference type="Gene3D" id="1.20.140.30">
    <property type="entry name" value="MOB kinase activator"/>
    <property type="match status" value="1"/>
</dbReference>
<feature type="compositionally biased region" description="Polar residues" evidence="2">
    <location>
        <begin position="565"/>
        <end position="578"/>
    </location>
</feature>
<keyword evidence="4" id="KW-1185">Reference proteome</keyword>
<feature type="binding site" evidence="1">
    <location>
        <position position="113"/>
    </location>
    <ligand>
        <name>Zn(2+)</name>
        <dbReference type="ChEBI" id="CHEBI:29105"/>
    </ligand>
</feature>
<proteinExistence type="predicted"/>
<organism evidence="3 4">
    <name type="scientific">Kwoniella newhampshirensis</name>
    <dbReference type="NCBI Taxonomy" id="1651941"/>
    <lineage>
        <taxon>Eukaryota</taxon>
        <taxon>Fungi</taxon>
        <taxon>Dikarya</taxon>
        <taxon>Basidiomycota</taxon>
        <taxon>Agaricomycotina</taxon>
        <taxon>Tremellomycetes</taxon>
        <taxon>Tremellales</taxon>
        <taxon>Cryptococcaceae</taxon>
        <taxon>Kwoniella</taxon>
    </lineage>
</organism>
<dbReference type="InterPro" id="IPR005301">
    <property type="entry name" value="MOB_kinase_act_fam"/>
</dbReference>
<dbReference type="AlphaFoldDB" id="A0AAW0YVC6"/>
<feature type="compositionally biased region" description="Polar residues" evidence="2">
    <location>
        <begin position="586"/>
        <end position="598"/>
    </location>
</feature>
<feature type="compositionally biased region" description="Basic and acidic residues" evidence="2">
    <location>
        <begin position="282"/>
        <end position="293"/>
    </location>
</feature>
<feature type="compositionally biased region" description="Low complexity" evidence="2">
    <location>
        <begin position="537"/>
        <end position="553"/>
    </location>
</feature>
<comment type="caution">
    <text evidence="3">The sequence shown here is derived from an EMBL/GenBank/DDBJ whole genome shotgun (WGS) entry which is preliminary data.</text>
</comment>
<dbReference type="RefSeq" id="XP_066800921.1">
    <property type="nucleotide sequence ID" value="XM_066948353.1"/>
</dbReference>
<reference evidence="3 4" key="1">
    <citation type="journal article" date="2024" name="bioRxiv">
        <title>Comparative genomics of Cryptococcus and Kwoniella reveals pathogenesis evolution and contrasting karyotype dynamics via intercentromeric recombination or chromosome fusion.</title>
        <authorList>
            <person name="Coelho M.A."/>
            <person name="David-Palma M."/>
            <person name="Shea T."/>
            <person name="Bowers K."/>
            <person name="McGinley-Smith S."/>
            <person name="Mohammad A.W."/>
            <person name="Gnirke A."/>
            <person name="Yurkov A.M."/>
            <person name="Nowrousian M."/>
            <person name="Sun S."/>
            <person name="Cuomo C.A."/>
            <person name="Heitman J."/>
        </authorList>
    </citation>
    <scope>NUCLEOTIDE SEQUENCE [LARGE SCALE GENOMIC DNA]</scope>
    <source>
        <strain evidence="3 4">CBS 13917</strain>
    </source>
</reference>
<dbReference type="Proteomes" id="UP001388673">
    <property type="component" value="Unassembled WGS sequence"/>
</dbReference>
<feature type="compositionally biased region" description="Basic and acidic residues" evidence="2">
    <location>
        <begin position="418"/>
        <end position="432"/>
    </location>
</feature>
<dbReference type="SMART" id="SM01388">
    <property type="entry name" value="Mob1_phocein"/>
    <property type="match status" value="1"/>
</dbReference>
<dbReference type="PANTHER" id="PTHR22599">
    <property type="entry name" value="MPS ONE BINDER KINASE ACTIVATOR-LIKE MOB"/>
    <property type="match status" value="1"/>
</dbReference>
<feature type="binding site" evidence="1">
    <location>
        <position position="108"/>
    </location>
    <ligand>
        <name>Zn(2+)</name>
        <dbReference type="ChEBI" id="CHEBI:29105"/>
    </ligand>
</feature>
<feature type="binding site" evidence="1">
    <location>
        <position position="186"/>
    </location>
    <ligand>
        <name>Zn(2+)</name>
        <dbReference type="ChEBI" id="CHEBI:29105"/>
    </ligand>
</feature>
<keyword evidence="1" id="KW-0479">Metal-binding</keyword>
<feature type="compositionally biased region" description="Low complexity" evidence="2">
    <location>
        <begin position="517"/>
        <end position="526"/>
    </location>
</feature>
<evidence type="ECO:0000313" key="4">
    <source>
        <dbReference type="Proteomes" id="UP001388673"/>
    </source>
</evidence>
<sequence length="598" mass="63927">MIIPSAQQQAEGSAYRLKRGTKLSDIPPIPPTPPVPSLSSLNGPFQLAEYLALKIRHDPHDIEGLVEVPSGDGSVGGKGPERDVWIYEHLRRIPIDLTPLLTSLLPICTRETCPQMKADEWLYLCVAHGGGGTEECCAIDYILHTVDSTTALLNSSKNFPSRMQIPSASLTHFPSLFRRLSRIFSHAYFHHRETFSLAESETSLYARFVGLCERYELVGPGLLVIPREVVGRFGSNNDEEEAEDDVDDDDDDDDDDGGEEGSDEEQDGTRGRGEGEGGSTSGEKRPHSLDRHPYPQAVKGTTSQPANETSAVGAATVGRGTLGRGKQPRATMMWGGASDVPALPETSSEGEADDALAKTQAQNRARSESIESAVYIPTSDQTQVQDNALENLVATIPRAASDEDEIEELDTVEEEDEGVPKDEIDLLEEEGKLAPASDVAPLVDPASATPSAAVEGKTVTTEGTSKRDEEEEGDGMEEVRLDDEPKSSGETEMKEEEDKIPSTVKATVGSPAGGKSGSTQKQSSPSKGKKSPSKNRTSPVKGKGKSPGTPSKGQTEPAEKKVDQTRTASTTGTESDTSAVEGEQQGDASQKSVVDTAK</sequence>
<feature type="compositionally biased region" description="Acidic residues" evidence="2">
    <location>
        <begin position="237"/>
        <end position="266"/>
    </location>
</feature>
<dbReference type="Pfam" id="PF03637">
    <property type="entry name" value="Mob1_phocein"/>
    <property type="match status" value="1"/>
</dbReference>
<protein>
    <recommendedName>
        <fullName evidence="5">Mob1 family protein</fullName>
    </recommendedName>
</protein>
<feature type="compositionally biased region" description="Basic and acidic residues" evidence="2">
    <location>
        <begin position="477"/>
        <end position="500"/>
    </location>
</feature>
<dbReference type="SUPFAM" id="SSF101152">
    <property type="entry name" value="Mob1/phocein"/>
    <property type="match status" value="1"/>
</dbReference>
<evidence type="ECO:0000256" key="2">
    <source>
        <dbReference type="SAM" id="MobiDB-lite"/>
    </source>
</evidence>
<evidence type="ECO:0000256" key="1">
    <source>
        <dbReference type="PIRSR" id="PIRSR605301-1"/>
    </source>
</evidence>
<evidence type="ECO:0000313" key="3">
    <source>
        <dbReference type="EMBL" id="KAK8847403.1"/>
    </source>
</evidence>
<evidence type="ECO:0008006" key="5">
    <source>
        <dbReference type="Google" id="ProtNLM"/>
    </source>
</evidence>
<dbReference type="GeneID" id="92182519"/>
<dbReference type="KEGG" id="kne:92182519"/>
<feature type="region of interest" description="Disordered" evidence="2">
    <location>
        <begin position="398"/>
        <end position="598"/>
    </location>
</feature>
<feature type="binding site" evidence="1">
    <location>
        <position position="191"/>
    </location>
    <ligand>
        <name>Zn(2+)</name>
        <dbReference type="ChEBI" id="CHEBI:29105"/>
    </ligand>
</feature>
<feature type="region of interest" description="Disordered" evidence="2">
    <location>
        <begin position="234"/>
        <end position="378"/>
    </location>
</feature>
<accession>A0AAW0YVC6</accession>
<name>A0AAW0YVC6_9TREE</name>